<protein>
    <recommendedName>
        <fullName evidence="3">Lactate/malate dehydrogenase C-terminal domain-containing protein</fullName>
    </recommendedName>
</protein>
<keyword evidence="2" id="KW-0560">Oxidoreductase</keyword>
<gene>
    <name evidence="4" type="ORF">METZ01_LOCUS182646</name>
</gene>
<dbReference type="InterPro" id="IPR015955">
    <property type="entry name" value="Lactate_DH/Glyco_Ohase_4_C"/>
</dbReference>
<reference evidence="4" key="1">
    <citation type="submission" date="2018-05" db="EMBL/GenBank/DDBJ databases">
        <authorList>
            <person name="Lanie J.A."/>
            <person name="Ng W.-L."/>
            <person name="Kazmierczak K.M."/>
            <person name="Andrzejewski T.M."/>
            <person name="Davidsen T.M."/>
            <person name="Wayne K.J."/>
            <person name="Tettelin H."/>
            <person name="Glass J.I."/>
            <person name="Rusch D."/>
            <person name="Podicherti R."/>
            <person name="Tsui H.-C.T."/>
            <person name="Winkler M.E."/>
        </authorList>
    </citation>
    <scope>NUCLEOTIDE SEQUENCE</scope>
</reference>
<comment type="similarity">
    <text evidence="1">Belongs to the LDH/MDH superfamily. MDH type 2 family.</text>
</comment>
<dbReference type="GO" id="GO:0016616">
    <property type="term" value="F:oxidoreductase activity, acting on the CH-OH group of donors, NAD or NADP as acceptor"/>
    <property type="evidence" value="ECO:0007669"/>
    <property type="project" value="InterPro"/>
</dbReference>
<dbReference type="GO" id="GO:0006108">
    <property type="term" value="P:malate metabolic process"/>
    <property type="evidence" value="ECO:0007669"/>
    <property type="project" value="InterPro"/>
</dbReference>
<dbReference type="SUPFAM" id="SSF56327">
    <property type="entry name" value="LDH C-terminal domain-like"/>
    <property type="match status" value="1"/>
</dbReference>
<name>A0A382CVB7_9ZZZZ</name>
<dbReference type="InterPro" id="IPR010945">
    <property type="entry name" value="Malate_DH_type2"/>
</dbReference>
<dbReference type="PANTHER" id="PTHR23382">
    <property type="entry name" value="MALATE DEHYDROGENASE"/>
    <property type="match status" value="1"/>
</dbReference>
<evidence type="ECO:0000256" key="1">
    <source>
        <dbReference type="ARBA" id="ARBA00009613"/>
    </source>
</evidence>
<evidence type="ECO:0000313" key="4">
    <source>
        <dbReference type="EMBL" id="SVB29792.1"/>
    </source>
</evidence>
<dbReference type="Gene3D" id="3.90.110.10">
    <property type="entry name" value="Lactate dehydrogenase/glycoside hydrolase, family 4, C-terminal"/>
    <property type="match status" value="1"/>
</dbReference>
<feature type="domain" description="Lactate/malate dehydrogenase C-terminal" evidence="3">
    <location>
        <begin position="6"/>
        <end position="153"/>
    </location>
</feature>
<dbReference type="InterPro" id="IPR022383">
    <property type="entry name" value="Lactate/malate_DH_C"/>
</dbReference>
<dbReference type="EMBL" id="UINC01036195">
    <property type="protein sequence ID" value="SVB29792.1"/>
    <property type="molecule type" value="Genomic_DNA"/>
</dbReference>
<evidence type="ECO:0000259" key="3">
    <source>
        <dbReference type="Pfam" id="PF02866"/>
    </source>
</evidence>
<evidence type="ECO:0000256" key="2">
    <source>
        <dbReference type="ARBA" id="ARBA00023002"/>
    </source>
</evidence>
<dbReference type="Pfam" id="PF02866">
    <property type="entry name" value="Ldh_1_C"/>
    <property type="match status" value="1"/>
</dbReference>
<proteinExistence type="inferred from homology"/>
<dbReference type="FunFam" id="3.90.110.10:FF:000002">
    <property type="entry name" value="Malate dehydrogenase"/>
    <property type="match status" value="1"/>
</dbReference>
<accession>A0A382CVB7</accession>
<organism evidence="4">
    <name type="scientific">marine metagenome</name>
    <dbReference type="NCBI Taxonomy" id="408172"/>
    <lineage>
        <taxon>unclassified sequences</taxon>
        <taxon>metagenomes</taxon>
        <taxon>ecological metagenomes</taxon>
    </lineage>
</organism>
<dbReference type="GO" id="GO:0016615">
    <property type="term" value="F:malate dehydrogenase activity"/>
    <property type="evidence" value="ECO:0007669"/>
    <property type="project" value="InterPro"/>
</dbReference>
<dbReference type="AlphaFoldDB" id="A0A382CVB7"/>
<sequence>DKDISDVKNLCIWGNHSATQYPDFYNANIQEKPVIEVIQDENWLQGDFIKSVQQRGAAIIKARGASSAASAANAVIDTIQRLNTPTPAGEWFSTAIPSDGSYGIPEGIMFSYPVRSKGDYDYEIVQTLELNEFGQQRIQATREELEMEKEAVSDLLG</sequence>
<feature type="non-terminal residue" evidence="4">
    <location>
        <position position="1"/>
    </location>
</feature>